<name>C6BT90_MARSD</name>
<evidence type="ECO:0000313" key="1">
    <source>
        <dbReference type="EMBL" id="ACS81571.1"/>
    </source>
</evidence>
<dbReference type="Proteomes" id="UP000002601">
    <property type="component" value="Chromosome"/>
</dbReference>
<dbReference type="EMBL" id="CP001649">
    <property type="protein sequence ID" value="ACS81571.1"/>
    <property type="molecule type" value="Genomic_DNA"/>
</dbReference>
<dbReference type="Pfam" id="PF13526">
    <property type="entry name" value="DUF4125"/>
    <property type="match status" value="1"/>
</dbReference>
<dbReference type="OrthoDB" id="5387164at2"/>
<organism evidence="1 2">
    <name type="scientific">Maridesulfovibrio salexigens (strain ATCC 14822 / DSM 2638 / NCIMB 8403 / VKM B-1763)</name>
    <name type="common">Desulfovibrio salexigens</name>
    <dbReference type="NCBI Taxonomy" id="526222"/>
    <lineage>
        <taxon>Bacteria</taxon>
        <taxon>Pseudomonadati</taxon>
        <taxon>Thermodesulfobacteriota</taxon>
        <taxon>Desulfovibrionia</taxon>
        <taxon>Desulfovibrionales</taxon>
        <taxon>Desulfovibrionaceae</taxon>
        <taxon>Maridesulfovibrio</taxon>
    </lineage>
</organism>
<proteinExistence type="predicted"/>
<keyword evidence="2" id="KW-1185">Reference proteome</keyword>
<gene>
    <name evidence="1" type="ordered locus">Desal_3525</name>
</gene>
<dbReference type="HOGENOM" id="CLU_099036_1_0_7"/>
<protein>
    <recommendedName>
        <fullName evidence="3">DUF4125 domain-containing protein</fullName>
    </recommendedName>
</protein>
<dbReference type="InterPro" id="IPR025191">
    <property type="entry name" value="DUF4125"/>
</dbReference>
<evidence type="ECO:0000313" key="2">
    <source>
        <dbReference type="Proteomes" id="UP000002601"/>
    </source>
</evidence>
<dbReference type="RefSeq" id="WP_015853387.1">
    <property type="nucleotide sequence ID" value="NC_012881.1"/>
</dbReference>
<accession>C6BT90</accession>
<sequence length="186" mass="21581">MAKDKRTQLIEQIIKLELDMFLAVNNRGGTSLCQERPESFRIMRNMTHSVLPYEYLESYLADLEQAVIDKRNLMTEKYALMEGLIPKQNNSPAITEIVSMESEWRKEVAAQFPRSVHPDGHQSFCLYLGSELQTYSPKTLDIYLAYAQSVQEKHGNLVRERYEILMRMLGYESLTHCEESIAKPVK</sequence>
<evidence type="ECO:0008006" key="3">
    <source>
        <dbReference type="Google" id="ProtNLM"/>
    </source>
</evidence>
<dbReference type="STRING" id="526222.Desal_3525"/>
<dbReference type="KEGG" id="dsa:Desal_3525"/>
<dbReference type="eggNOG" id="ENOG5031HGC">
    <property type="taxonomic scope" value="Bacteria"/>
</dbReference>
<reference evidence="1 2" key="1">
    <citation type="submission" date="2009-06" db="EMBL/GenBank/DDBJ databases">
        <title>Complete sequence of Desulfovibrio salexigens DSM 2638.</title>
        <authorList>
            <consortium name="US DOE Joint Genome Institute"/>
            <person name="Lucas S."/>
            <person name="Copeland A."/>
            <person name="Lapidus A."/>
            <person name="Glavina del Rio T."/>
            <person name="Tice H."/>
            <person name="Bruce D."/>
            <person name="Goodwin L."/>
            <person name="Pitluck S."/>
            <person name="Munk A.C."/>
            <person name="Brettin T."/>
            <person name="Detter J.C."/>
            <person name="Han C."/>
            <person name="Tapia R."/>
            <person name="Larimer F."/>
            <person name="Land M."/>
            <person name="Hauser L."/>
            <person name="Kyrpides N."/>
            <person name="Anderson I."/>
            <person name="Wall J.D."/>
            <person name="Arkin A.P."/>
            <person name="Dehal P."/>
            <person name="Chivian D."/>
            <person name="Giles B."/>
            <person name="Hazen T.C."/>
        </authorList>
    </citation>
    <scope>NUCLEOTIDE SEQUENCE [LARGE SCALE GENOMIC DNA]</scope>
    <source>
        <strain evidence="2">ATCC 14822 / DSM 2638 / NCIMB 8403 / VKM B-1763</strain>
    </source>
</reference>
<dbReference type="AlphaFoldDB" id="C6BT90"/>